<reference evidence="4 5" key="1">
    <citation type="journal article" date="2017" name="Curr. Biol.">
        <title>The Evolution of Venom by Co-option of Single-Copy Genes.</title>
        <authorList>
            <person name="Martinson E.O."/>
            <person name="Mrinalini"/>
            <person name="Kelkar Y.D."/>
            <person name="Chang C.H."/>
            <person name="Werren J.H."/>
        </authorList>
    </citation>
    <scope>NUCLEOTIDE SEQUENCE [LARGE SCALE GENOMIC DNA]</scope>
    <source>
        <strain evidence="4 5">Alberta</strain>
        <tissue evidence="4">Whole body</tissue>
    </source>
</reference>
<protein>
    <recommendedName>
        <fullName evidence="6">LRRCT domain-containing protein</fullName>
    </recommendedName>
</protein>
<gene>
    <name evidence="4" type="ORF">TSAR_010796</name>
</gene>
<dbReference type="SMART" id="SM00364">
    <property type="entry name" value="LRR_BAC"/>
    <property type="match status" value="8"/>
</dbReference>
<evidence type="ECO:0000313" key="5">
    <source>
        <dbReference type="Proteomes" id="UP000215335"/>
    </source>
</evidence>
<organism evidence="4 5">
    <name type="scientific">Trichomalopsis sarcophagae</name>
    <dbReference type="NCBI Taxonomy" id="543379"/>
    <lineage>
        <taxon>Eukaryota</taxon>
        <taxon>Metazoa</taxon>
        <taxon>Ecdysozoa</taxon>
        <taxon>Arthropoda</taxon>
        <taxon>Hexapoda</taxon>
        <taxon>Insecta</taxon>
        <taxon>Pterygota</taxon>
        <taxon>Neoptera</taxon>
        <taxon>Endopterygota</taxon>
        <taxon>Hymenoptera</taxon>
        <taxon>Apocrita</taxon>
        <taxon>Proctotrupomorpha</taxon>
        <taxon>Chalcidoidea</taxon>
        <taxon>Pteromalidae</taxon>
        <taxon>Pteromalinae</taxon>
        <taxon>Trichomalopsis</taxon>
    </lineage>
</organism>
<dbReference type="InterPro" id="IPR032675">
    <property type="entry name" value="LRR_dom_sf"/>
</dbReference>
<sequence>MFRLINLILCIGIASGLNFDLLPEGPIQFPLRNVQNSISYEYNSNYESNYTSEFHQYFNNNKGYILNLPKLDLPVAPNPYPGFIESKNVVTINLRENGIFRHLFIRKNHIQRLNFSLRMSFPSLVSLYLSDNEIDNCAFIRDVPSSLSHLYIERNRISSISTAIIQNLRTLKADGNTIQSICYRNCDSTSIKLLGTTRLETLSLSENKITRIEACAFRDSFSLTSMNLSGNMIETINPSTFTSLRNLVQLRLDNNLLTSVPNLNGNWNLKSLSLRNNRLDEIRWGTFSGVWCRKLQNLQLSGNNIRIIEENSFTDLIELTELDLSNNQLDVLPVGWMQSLRKLSHLDLRRNRFANIYQLSLVVSTSLTQVYLQNNMLDERVKPQIQQYCPFAQIHLESCKLMCAVGSSYAMPPKIYTPGVCVALFFTHFLTINARVNVVTYKNENLNSCDITIDLSDTGLRRLSVNFTNAQCVRNLNLQNNEIEDFEEKIFNQYPYMEYLDLSKNRLTLNKFFSYGGESSLKVFTLDNNGYYNSYTDKQSSENAGSASEVIDEKTSYLENNKLYVSDIYTNLEYLSLRNVSLQHVSNDFWHYFPKLKQLDLSENKLSLASVNFLLRNTSSSVKRLVLENIELDHVTTENLNKVEELNLNHNRFVRLTSTMCYPDTFCLENMQYLKSLFISNCSVKAIDENAFRFMTSLLELDISNNLFKRIANGTFDYLPTLTSLNLSSNTLYNMPNFEGLRNLTTLLLNGMKSKKLLQSLESFVHMPKLQCLSMRDNKLTKISATLFNNLPSLEKIDLSNNLIISLPSWDTQKALRQLHLSYNKIQNLDDLSIKEARSLELLVLKHNLISRVKVDSIKNLPSYGCCKEEHYMMQNPNYPYNYRCYSRYSKIKVTLSYPNVRHLSLRNIYIDSVPSGLEMHFPKLHRLDLSENNFEKNYDNLMTSIPYTVAELILENAKLTSLRNLYAKQHITVLKLNFNNFNTLSITDTDEHITHSSTLSLKGLNEAFDSMPHLIGLNVSRNALSNLSKANILQKMTILIMDDMKNDLNSKFLEELPDLPALEMLSLRQNQLAFISSTFLNKLPKLRILDLSNNQIASLKSWSWQSNLQKLHLNSNKILSIDDLELSVAKSLELLDLQNNMMTSFKLSAFKQLKDDLVFKM</sequence>
<dbReference type="PROSITE" id="PS51450">
    <property type="entry name" value="LRR"/>
    <property type="match status" value="9"/>
</dbReference>
<keyword evidence="5" id="KW-1185">Reference proteome</keyword>
<dbReference type="SMART" id="SM00369">
    <property type="entry name" value="LRR_TYP"/>
    <property type="match status" value="20"/>
</dbReference>
<evidence type="ECO:0008006" key="6">
    <source>
        <dbReference type="Google" id="ProtNLM"/>
    </source>
</evidence>
<proteinExistence type="predicted"/>
<dbReference type="PANTHER" id="PTHR45712:SF31">
    <property type="entry name" value="PODOCAN"/>
    <property type="match status" value="1"/>
</dbReference>
<evidence type="ECO:0000256" key="1">
    <source>
        <dbReference type="ARBA" id="ARBA00022614"/>
    </source>
</evidence>
<dbReference type="InterPro" id="IPR025875">
    <property type="entry name" value="Leu-rich_rpt_4"/>
</dbReference>
<dbReference type="Gene3D" id="3.80.10.10">
    <property type="entry name" value="Ribonuclease Inhibitor"/>
    <property type="match status" value="9"/>
</dbReference>
<dbReference type="Pfam" id="PF13855">
    <property type="entry name" value="LRR_8"/>
    <property type="match status" value="4"/>
</dbReference>
<dbReference type="InterPro" id="IPR003591">
    <property type="entry name" value="Leu-rich_rpt_typical-subtyp"/>
</dbReference>
<dbReference type="EMBL" id="NNAY01000228">
    <property type="protein sequence ID" value="OXU29870.1"/>
    <property type="molecule type" value="Genomic_DNA"/>
</dbReference>
<dbReference type="Pfam" id="PF12799">
    <property type="entry name" value="LRR_4"/>
    <property type="match status" value="1"/>
</dbReference>
<dbReference type="OrthoDB" id="2013775at2759"/>
<dbReference type="PANTHER" id="PTHR45712">
    <property type="entry name" value="AGAP008170-PA"/>
    <property type="match status" value="1"/>
</dbReference>
<dbReference type="SMART" id="SM00365">
    <property type="entry name" value="LRR_SD22"/>
    <property type="match status" value="10"/>
</dbReference>
<feature type="chain" id="PRO_5012059432" description="LRRCT domain-containing protein" evidence="3">
    <location>
        <begin position="17"/>
        <end position="1162"/>
    </location>
</feature>
<name>A0A232FH69_9HYME</name>
<dbReference type="PRINTS" id="PR00019">
    <property type="entry name" value="LEURICHRPT"/>
</dbReference>
<evidence type="ECO:0000256" key="2">
    <source>
        <dbReference type="ARBA" id="ARBA00022737"/>
    </source>
</evidence>
<evidence type="ECO:0000256" key="3">
    <source>
        <dbReference type="SAM" id="SignalP"/>
    </source>
</evidence>
<dbReference type="SUPFAM" id="SSF52058">
    <property type="entry name" value="L domain-like"/>
    <property type="match status" value="3"/>
</dbReference>
<comment type="caution">
    <text evidence="4">The sequence shown here is derived from an EMBL/GenBank/DDBJ whole genome shotgun (WGS) entry which is preliminary data.</text>
</comment>
<dbReference type="STRING" id="543379.A0A232FH69"/>
<keyword evidence="1" id="KW-0433">Leucine-rich repeat</keyword>
<evidence type="ECO:0000313" key="4">
    <source>
        <dbReference type="EMBL" id="OXU29870.1"/>
    </source>
</evidence>
<feature type="signal peptide" evidence="3">
    <location>
        <begin position="1"/>
        <end position="16"/>
    </location>
</feature>
<accession>A0A232FH69</accession>
<dbReference type="InterPro" id="IPR001611">
    <property type="entry name" value="Leu-rich_rpt"/>
</dbReference>
<dbReference type="Proteomes" id="UP000215335">
    <property type="component" value="Unassembled WGS sequence"/>
</dbReference>
<dbReference type="InterPro" id="IPR050333">
    <property type="entry name" value="SLRP"/>
</dbReference>
<keyword evidence="3" id="KW-0732">Signal</keyword>
<dbReference type="AlphaFoldDB" id="A0A232FH69"/>
<keyword evidence="2" id="KW-0677">Repeat</keyword>